<dbReference type="EMBL" id="FOXB01000014">
    <property type="protein sequence ID" value="SFP30694.1"/>
    <property type="molecule type" value="Genomic_DNA"/>
</dbReference>
<evidence type="ECO:0000313" key="3">
    <source>
        <dbReference type="Proteomes" id="UP000199227"/>
    </source>
</evidence>
<reference evidence="2 3" key="1">
    <citation type="submission" date="2016-10" db="EMBL/GenBank/DDBJ databases">
        <authorList>
            <person name="de Groot N.N."/>
        </authorList>
    </citation>
    <scope>NUCLEOTIDE SEQUENCE [LARGE SCALE GENOMIC DNA]</scope>
    <source>
        <strain evidence="2 3">EP1-55-1</strain>
    </source>
</reference>
<accession>A0A1I5P9B2</accession>
<dbReference type="RefSeq" id="WP_092912171.1">
    <property type="nucleotide sequence ID" value="NZ_CP136592.1"/>
</dbReference>
<dbReference type="AlphaFoldDB" id="A0A1I5P9B2"/>
<feature type="domain" description="HP0268" evidence="1">
    <location>
        <begin position="1"/>
        <end position="80"/>
    </location>
</feature>
<organism evidence="2 3">
    <name type="scientific">Hydrogenimonas thermophila</name>
    <dbReference type="NCBI Taxonomy" id="223786"/>
    <lineage>
        <taxon>Bacteria</taxon>
        <taxon>Pseudomonadati</taxon>
        <taxon>Campylobacterota</taxon>
        <taxon>Epsilonproteobacteria</taxon>
        <taxon>Campylobacterales</taxon>
        <taxon>Hydrogenimonadaceae</taxon>
        <taxon>Hydrogenimonas</taxon>
    </lineage>
</organism>
<dbReference type="Proteomes" id="UP000199227">
    <property type="component" value="Unassembled WGS sequence"/>
</dbReference>
<dbReference type="STRING" id="223786.SAMN05216234_11429"/>
<name>A0A1I5P9B2_9BACT</name>
<dbReference type="Pfam" id="PF18618">
    <property type="entry name" value="HP0268"/>
    <property type="match status" value="1"/>
</dbReference>
<proteinExistence type="predicted"/>
<protein>
    <recommendedName>
        <fullName evidence="1">HP0268 domain-containing protein</fullName>
    </recommendedName>
</protein>
<sequence>MELKAVRTELNAKPKTISLEKIEKEIEKEGQKIFYFDRENSHKDLMEMVEYFESKGLSVYFKEVRYGLDENDYLYEAHILS</sequence>
<dbReference type="InterPro" id="IPR040748">
    <property type="entry name" value="HP0268"/>
</dbReference>
<evidence type="ECO:0000259" key="1">
    <source>
        <dbReference type="Pfam" id="PF18618"/>
    </source>
</evidence>
<dbReference type="OrthoDB" id="5345432at2"/>
<keyword evidence="3" id="KW-1185">Reference proteome</keyword>
<evidence type="ECO:0000313" key="2">
    <source>
        <dbReference type="EMBL" id="SFP30694.1"/>
    </source>
</evidence>
<gene>
    <name evidence="2" type="ORF">SAMN05216234_11429</name>
</gene>